<feature type="compositionally biased region" description="Basic and acidic residues" evidence="1">
    <location>
        <begin position="29"/>
        <end position="40"/>
    </location>
</feature>
<dbReference type="GeneID" id="20041132"/>
<gene>
    <name evidence="2" type="ORF">C922_05858</name>
</gene>
<evidence type="ECO:0000313" key="3">
    <source>
        <dbReference type="Proteomes" id="UP000030640"/>
    </source>
</evidence>
<name>W7AER5_9APIC</name>
<keyword evidence="3" id="KW-1185">Reference proteome</keyword>
<evidence type="ECO:0000313" key="2">
    <source>
        <dbReference type="EMBL" id="EUD62206.1"/>
    </source>
</evidence>
<accession>W7AER5</accession>
<dbReference type="AlphaFoldDB" id="W7AER5"/>
<reference evidence="2 3" key="1">
    <citation type="submission" date="2013-02" db="EMBL/GenBank/DDBJ databases">
        <title>The Genome Sequence of Plasmodium inui San Antonio 1.</title>
        <authorList>
            <consortium name="The Broad Institute Genome Sequencing Platform"/>
            <consortium name="The Broad Institute Genome Sequencing Center for Infectious Disease"/>
            <person name="Neafsey D."/>
            <person name="Cheeseman I."/>
            <person name="Volkman S."/>
            <person name="Adams J."/>
            <person name="Walker B."/>
            <person name="Young S.K."/>
            <person name="Zeng Q."/>
            <person name="Gargeya S."/>
            <person name="Fitzgerald M."/>
            <person name="Haas B."/>
            <person name="Abouelleil A."/>
            <person name="Alvarado L."/>
            <person name="Arachchi H.M."/>
            <person name="Berlin A.M."/>
            <person name="Chapman S.B."/>
            <person name="Dewar J."/>
            <person name="Goldberg J."/>
            <person name="Griggs A."/>
            <person name="Gujja S."/>
            <person name="Hansen M."/>
            <person name="Howarth C."/>
            <person name="Imamovic A."/>
            <person name="Larimer J."/>
            <person name="McCowan C."/>
            <person name="Murphy C."/>
            <person name="Neiman D."/>
            <person name="Pearson M."/>
            <person name="Priest M."/>
            <person name="Roberts A."/>
            <person name="Saif S."/>
            <person name="Shea T."/>
            <person name="Sisk P."/>
            <person name="Sykes S."/>
            <person name="Wortman J."/>
            <person name="Nusbaum C."/>
            <person name="Birren B."/>
        </authorList>
    </citation>
    <scope>NUCLEOTIDE SEQUENCE [LARGE SCALE GENOMIC DNA]</scope>
    <source>
        <strain evidence="2 3">San Antonio 1</strain>
    </source>
</reference>
<feature type="region of interest" description="Disordered" evidence="1">
    <location>
        <begin position="1"/>
        <end position="70"/>
    </location>
</feature>
<sequence length="70" mass="7533">MGSSVQKGGGSPGTKKVHQESDSNSQTPHAKETIDTEHDGGTTPPEPRQRMDSSNKEEQPLTPPPSRPNR</sequence>
<dbReference type="EMBL" id="KI965718">
    <property type="protein sequence ID" value="EUD62206.1"/>
    <property type="molecule type" value="Genomic_DNA"/>
</dbReference>
<proteinExistence type="predicted"/>
<evidence type="ECO:0000256" key="1">
    <source>
        <dbReference type="SAM" id="MobiDB-lite"/>
    </source>
</evidence>
<feature type="compositionally biased region" description="Basic and acidic residues" evidence="1">
    <location>
        <begin position="47"/>
        <end position="59"/>
    </location>
</feature>
<dbReference type="VEuPathDB" id="PlasmoDB:C922_05858"/>
<feature type="compositionally biased region" description="Pro residues" evidence="1">
    <location>
        <begin position="61"/>
        <end position="70"/>
    </location>
</feature>
<dbReference type="Proteomes" id="UP000030640">
    <property type="component" value="Unassembled WGS sequence"/>
</dbReference>
<protein>
    <submittedName>
        <fullName evidence="2">Uncharacterized protein</fullName>
    </submittedName>
</protein>
<organism evidence="2 3">
    <name type="scientific">Plasmodium inui San Antonio 1</name>
    <dbReference type="NCBI Taxonomy" id="1237626"/>
    <lineage>
        <taxon>Eukaryota</taxon>
        <taxon>Sar</taxon>
        <taxon>Alveolata</taxon>
        <taxon>Apicomplexa</taxon>
        <taxon>Aconoidasida</taxon>
        <taxon>Haemosporida</taxon>
        <taxon>Plasmodiidae</taxon>
        <taxon>Plasmodium</taxon>
        <taxon>Plasmodium (Plasmodium)</taxon>
    </lineage>
</organism>
<dbReference type="RefSeq" id="XP_008819651.1">
    <property type="nucleotide sequence ID" value="XM_008821429.1"/>
</dbReference>